<dbReference type="SUPFAM" id="SSF51161">
    <property type="entry name" value="Trimeric LpxA-like enzymes"/>
    <property type="match status" value="1"/>
</dbReference>
<evidence type="ECO:0000313" key="6">
    <source>
        <dbReference type="Proteomes" id="UP000305234"/>
    </source>
</evidence>
<evidence type="ECO:0000313" key="5">
    <source>
        <dbReference type="EMBL" id="TKF25870.1"/>
    </source>
</evidence>
<evidence type="ECO:0000256" key="1">
    <source>
        <dbReference type="ARBA" id="ARBA00022679"/>
    </source>
</evidence>
<dbReference type="EC" id="2.3.1.-" evidence="4"/>
<evidence type="ECO:0000256" key="3">
    <source>
        <dbReference type="ARBA" id="ARBA00023315"/>
    </source>
</evidence>
<dbReference type="PANTHER" id="PTHR43017:SF1">
    <property type="entry name" value="ACETYLTRANSFERASE YJL218W-RELATED"/>
    <property type="match status" value="1"/>
</dbReference>
<dbReference type="AlphaFoldDB" id="A0A4U1X7M4"/>
<sequence>MKIVESIESFDTDHKGRSFMSLWLLALKQCCRRGYVFFKGIDGNNISIKELAFKSKILLDIRKRSKGNKVIFEAGFSGSVDIKISGNNNTLYVGKNTILDNVKVEILSNNAVMAIGEDVTMGKGRLNISDASGQFSSIVSGKADVRSENMPKSERINLTIGDGSMIAEGVTMMTADGHPILDSDGIKISSYGDIRLGKHVWVGSNATILKGVTVGRGSVIGLNSVVTKPIPDNTIAVGIPCKPIKQDFGFWARSVSTSNIEIAKQRLDIS</sequence>
<dbReference type="Proteomes" id="UP000305234">
    <property type="component" value="Unassembled WGS sequence"/>
</dbReference>
<keyword evidence="1 4" id="KW-0808">Transferase</keyword>
<gene>
    <name evidence="5" type="ORF">FCV52_10260</name>
</gene>
<proteinExistence type="inferred from homology"/>
<dbReference type="CDD" id="cd04647">
    <property type="entry name" value="LbH_MAT_like"/>
    <property type="match status" value="1"/>
</dbReference>
<organism evidence="5 6">
    <name type="scientific">Vibrio kanaloae</name>
    <dbReference type="NCBI Taxonomy" id="170673"/>
    <lineage>
        <taxon>Bacteria</taxon>
        <taxon>Pseudomonadati</taxon>
        <taxon>Pseudomonadota</taxon>
        <taxon>Gammaproteobacteria</taxon>
        <taxon>Vibrionales</taxon>
        <taxon>Vibrionaceae</taxon>
        <taxon>Vibrio</taxon>
    </lineage>
</organism>
<dbReference type="InterPro" id="IPR011004">
    <property type="entry name" value="Trimer_LpxA-like_sf"/>
</dbReference>
<dbReference type="PANTHER" id="PTHR43017">
    <property type="entry name" value="GALACTOSIDE O-ACETYLTRANSFERASE"/>
    <property type="match status" value="1"/>
</dbReference>
<dbReference type="InterPro" id="IPR001451">
    <property type="entry name" value="Hexapep"/>
</dbReference>
<comment type="caution">
    <text evidence="5">The sequence shown here is derived from an EMBL/GenBank/DDBJ whole genome shotgun (WGS) entry which is preliminary data.</text>
</comment>
<dbReference type="InterPro" id="IPR018357">
    <property type="entry name" value="Hexapep_transf_CS"/>
</dbReference>
<dbReference type="Pfam" id="PF00132">
    <property type="entry name" value="Hexapep"/>
    <property type="match status" value="1"/>
</dbReference>
<dbReference type="EMBL" id="SYUW01000026">
    <property type="protein sequence ID" value="TKF25870.1"/>
    <property type="molecule type" value="Genomic_DNA"/>
</dbReference>
<keyword evidence="2" id="KW-0677">Repeat</keyword>
<evidence type="ECO:0000256" key="2">
    <source>
        <dbReference type="ARBA" id="ARBA00022737"/>
    </source>
</evidence>
<dbReference type="Gene3D" id="2.160.10.10">
    <property type="entry name" value="Hexapeptide repeat proteins"/>
    <property type="match status" value="1"/>
</dbReference>
<dbReference type="RefSeq" id="WP_136998007.1">
    <property type="nucleotide sequence ID" value="NZ_SYUN01000005.1"/>
</dbReference>
<accession>A0A4U1X7M4</accession>
<dbReference type="InterPro" id="IPR039369">
    <property type="entry name" value="LacA-like"/>
</dbReference>
<name>A0A4U1X7M4_9VIBR</name>
<dbReference type="GO" id="GO:0008870">
    <property type="term" value="F:galactoside O-acetyltransferase activity"/>
    <property type="evidence" value="ECO:0007669"/>
    <property type="project" value="TreeGrafter"/>
</dbReference>
<reference evidence="5 6" key="1">
    <citation type="submission" date="2019-04" db="EMBL/GenBank/DDBJ databases">
        <title>A reverse ecology approach based on a biological definition of microbial populations.</title>
        <authorList>
            <person name="Arevalo P."/>
            <person name="Vaninsberghe D."/>
            <person name="Elsherbini J."/>
            <person name="Gore J."/>
            <person name="Polz M."/>
        </authorList>
    </citation>
    <scope>NUCLEOTIDE SEQUENCE [LARGE SCALE GENOMIC DNA]</scope>
    <source>
        <strain evidence="5 6">10N.261.46.E4</strain>
    </source>
</reference>
<protein>
    <recommendedName>
        <fullName evidence="4">Acetyltransferase</fullName>
        <ecNumber evidence="4">2.3.1.-</ecNumber>
    </recommendedName>
</protein>
<evidence type="ECO:0000256" key="4">
    <source>
        <dbReference type="RuleBase" id="RU367021"/>
    </source>
</evidence>
<comment type="similarity">
    <text evidence="4">Belongs to the transferase hexapeptide repeat family.</text>
</comment>
<keyword evidence="3 4" id="KW-0012">Acyltransferase</keyword>
<dbReference type="PROSITE" id="PS00101">
    <property type="entry name" value="HEXAPEP_TRANSFERASES"/>
    <property type="match status" value="1"/>
</dbReference>